<dbReference type="PANTHER" id="PTHR36535:SF1">
    <property type="entry name" value="DUF1772 DOMAIN-CONTAINING PROTEIN"/>
    <property type="match status" value="1"/>
</dbReference>
<keyword evidence="1" id="KW-0812">Transmembrane</keyword>
<gene>
    <name evidence="2" type="ORF">N5A92_23900</name>
</gene>
<dbReference type="Pfam" id="PF08592">
    <property type="entry name" value="Anthrone_oxy"/>
    <property type="match status" value="1"/>
</dbReference>
<keyword evidence="1" id="KW-0472">Membrane</keyword>
<dbReference type="InterPro" id="IPR013901">
    <property type="entry name" value="Anthrone_oxy"/>
</dbReference>
<dbReference type="Proteomes" id="UP001320831">
    <property type="component" value="Unassembled WGS sequence"/>
</dbReference>
<accession>A0ABT2LU76</accession>
<dbReference type="PANTHER" id="PTHR36535">
    <property type="entry name" value="YALI0E30327P"/>
    <property type="match status" value="1"/>
</dbReference>
<proteinExistence type="predicted"/>
<name>A0ABT2LU76_9HYPH</name>
<protein>
    <submittedName>
        <fullName evidence="2">DUF1772 domain-containing protein</fullName>
    </submittedName>
</protein>
<feature type="transmembrane region" description="Helical" evidence="1">
    <location>
        <begin position="73"/>
        <end position="93"/>
    </location>
</feature>
<evidence type="ECO:0000313" key="3">
    <source>
        <dbReference type="Proteomes" id="UP001320831"/>
    </source>
</evidence>
<keyword evidence="1" id="KW-1133">Transmembrane helix</keyword>
<organism evidence="2 3">
    <name type="scientific">Chelativorans salis</name>
    <dbReference type="NCBI Taxonomy" id="2978478"/>
    <lineage>
        <taxon>Bacteria</taxon>
        <taxon>Pseudomonadati</taxon>
        <taxon>Pseudomonadota</taxon>
        <taxon>Alphaproteobacteria</taxon>
        <taxon>Hyphomicrobiales</taxon>
        <taxon>Phyllobacteriaceae</taxon>
        <taxon>Chelativorans</taxon>
    </lineage>
</organism>
<evidence type="ECO:0000313" key="2">
    <source>
        <dbReference type="EMBL" id="MCT7378067.1"/>
    </source>
</evidence>
<dbReference type="RefSeq" id="WP_260906864.1">
    <property type="nucleotide sequence ID" value="NZ_JAOCZP010000011.1"/>
</dbReference>
<reference evidence="2 3" key="1">
    <citation type="submission" date="2022-09" db="EMBL/GenBank/DDBJ databases">
        <title>Chelativorans salina sp. nov., a novel slightly halophilic bacterium isolated from a saline lake sediment enrichment.</title>
        <authorList>
            <person name="Gao L."/>
            <person name="Fang B.-Z."/>
            <person name="Li W.-J."/>
        </authorList>
    </citation>
    <scope>NUCLEOTIDE SEQUENCE [LARGE SCALE GENOMIC DNA]</scope>
    <source>
        <strain evidence="2 3">EGI FJ00035</strain>
    </source>
</reference>
<sequence>MFGLLALLSAAIFFGAAIYINLAEQPARLALDDRAALIQWGPAYKRGFAMQASLAVLSGLLGLAAWWDHGDMLWLLGAAFILANWPYTLFVIMPVNHRLEATMVDGANGETRKLLVQWGKLHAGRSVLGGVAAFVFFLANLPSA</sequence>
<feature type="transmembrane region" description="Helical" evidence="1">
    <location>
        <begin position="47"/>
        <end position="66"/>
    </location>
</feature>
<dbReference type="EMBL" id="JAOCZP010000011">
    <property type="protein sequence ID" value="MCT7378067.1"/>
    <property type="molecule type" value="Genomic_DNA"/>
</dbReference>
<comment type="caution">
    <text evidence="2">The sequence shown here is derived from an EMBL/GenBank/DDBJ whole genome shotgun (WGS) entry which is preliminary data.</text>
</comment>
<keyword evidence="3" id="KW-1185">Reference proteome</keyword>
<feature type="transmembrane region" description="Helical" evidence="1">
    <location>
        <begin position="123"/>
        <end position="141"/>
    </location>
</feature>
<evidence type="ECO:0000256" key="1">
    <source>
        <dbReference type="SAM" id="Phobius"/>
    </source>
</evidence>